<keyword evidence="4" id="KW-1185">Reference proteome</keyword>
<dbReference type="SUPFAM" id="SSF51735">
    <property type="entry name" value="NAD(P)-binding Rossmann-fold domains"/>
    <property type="match status" value="1"/>
</dbReference>
<dbReference type="EMBL" id="AGUD01000006">
    <property type="protein sequence ID" value="EHN12914.1"/>
    <property type="molecule type" value="Genomic_DNA"/>
</dbReference>
<reference evidence="3 4" key="1">
    <citation type="journal article" date="2013" name="Biodegradation">
        <title>Quantitative proteomic analysis of ibuprofen-degrading Patulibacter sp. strain I11.</title>
        <authorList>
            <person name="Almeida B."/>
            <person name="Kjeldal H."/>
            <person name="Lolas I."/>
            <person name="Knudsen A.D."/>
            <person name="Carvalho G."/>
            <person name="Nielsen K.L."/>
            <person name="Barreto Crespo M.T."/>
            <person name="Stensballe A."/>
            <person name="Nielsen J.L."/>
        </authorList>
    </citation>
    <scope>NUCLEOTIDE SEQUENCE [LARGE SCALE GENOMIC DNA]</scope>
    <source>
        <strain evidence="3 4">I11</strain>
    </source>
</reference>
<dbReference type="InterPro" id="IPR036291">
    <property type="entry name" value="NAD(P)-bd_dom_sf"/>
</dbReference>
<dbReference type="Proteomes" id="UP000005143">
    <property type="component" value="Unassembled WGS sequence"/>
</dbReference>
<accession>H0E0B1</accession>
<dbReference type="Pfam" id="PF13460">
    <property type="entry name" value="NAD_binding_10"/>
    <property type="match status" value="1"/>
</dbReference>
<feature type="region of interest" description="Disordered" evidence="1">
    <location>
        <begin position="236"/>
        <end position="259"/>
    </location>
</feature>
<comment type="caution">
    <text evidence="3">The sequence shown here is derived from an EMBL/GenBank/DDBJ whole genome shotgun (WGS) entry which is preliminary data.</text>
</comment>
<dbReference type="OrthoDB" id="3243290at2"/>
<evidence type="ECO:0000313" key="3">
    <source>
        <dbReference type="EMBL" id="EHN12914.1"/>
    </source>
</evidence>
<dbReference type="InterPro" id="IPR051604">
    <property type="entry name" value="Ergot_Alk_Oxidoreductase"/>
</dbReference>
<organism evidence="3 4">
    <name type="scientific">Patulibacter medicamentivorans</name>
    <dbReference type="NCBI Taxonomy" id="1097667"/>
    <lineage>
        <taxon>Bacteria</taxon>
        <taxon>Bacillati</taxon>
        <taxon>Actinomycetota</taxon>
        <taxon>Thermoleophilia</taxon>
        <taxon>Solirubrobacterales</taxon>
        <taxon>Patulibacteraceae</taxon>
        <taxon>Patulibacter</taxon>
    </lineage>
</organism>
<evidence type="ECO:0000259" key="2">
    <source>
        <dbReference type="Pfam" id="PF13460"/>
    </source>
</evidence>
<dbReference type="PANTHER" id="PTHR43162:SF1">
    <property type="entry name" value="PRESTALK A DIFFERENTIATION PROTEIN A"/>
    <property type="match status" value="1"/>
</dbReference>
<evidence type="ECO:0000256" key="1">
    <source>
        <dbReference type="SAM" id="MobiDB-lite"/>
    </source>
</evidence>
<feature type="domain" description="NAD(P)-binding" evidence="2">
    <location>
        <begin position="6"/>
        <end position="166"/>
    </location>
</feature>
<proteinExistence type="predicted"/>
<evidence type="ECO:0000313" key="4">
    <source>
        <dbReference type="Proteomes" id="UP000005143"/>
    </source>
</evidence>
<dbReference type="AlphaFoldDB" id="H0E0B1"/>
<dbReference type="InterPro" id="IPR016040">
    <property type="entry name" value="NAD(P)-bd_dom"/>
</dbReference>
<dbReference type="Gene3D" id="3.90.25.10">
    <property type="entry name" value="UDP-galactose 4-epimerase, domain 1"/>
    <property type="match status" value="1"/>
</dbReference>
<sequence length="259" mass="27611">MIAVLGATGTIGRRVTAELAERGVAHRPLRRPAVDLRDRRSLDAALEGVEQLFLLTPHDPDQDRWEADAVAAAVAAGVRRIVKLSGGAPALGPNGPTSTAVAHWRSERRIEESGLRFAFLRPSFLMQNLATMAPRAGLLLAPMGHGPIAMVDAADVAAAAVAALRDVDGPDRAWHLTGPAGVTFDDVARAIGARYVSVPPRLAARALRRRGASDFEVDHALRMAAYFATGADGTPTDDVRHLTGRAPRSLRRHLSEKDA</sequence>
<dbReference type="Gene3D" id="3.40.50.720">
    <property type="entry name" value="NAD(P)-binding Rossmann-like Domain"/>
    <property type="match status" value="1"/>
</dbReference>
<dbReference type="RefSeq" id="WP_007569932.1">
    <property type="nucleotide sequence ID" value="NZ_AGUD01000006.1"/>
</dbReference>
<gene>
    <name evidence="3" type="ORF">PAI11_02190</name>
</gene>
<name>H0E0B1_9ACTN</name>
<dbReference type="PANTHER" id="PTHR43162">
    <property type="match status" value="1"/>
</dbReference>
<protein>
    <recommendedName>
        <fullName evidence="2">NAD(P)-binding domain-containing protein</fullName>
    </recommendedName>
</protein>